<evidence type="ECO:0000256" key="4">
    <source>
        <dbReference type="ARBA" id="ARBA00023136"/>
    </source>
</evidence>
<name>A0A6I3KCE3_9HYPH</name>
<dbReference type="InterPro" id="IPR003825">
    <property type="entry name" value="Colicin-V_CvpA"/>
</dbReference>
<evidence type="ECO:0000256" key="1">
    <source>
        <dbReference type="ARBA" id="ARBA00004141"/>
    </source>
</evidence>
<protein>
    <submittedName>
        <fullName evidence="7">CvpA family protein</fullName>
    </submittedName>
</protein>
<dbReference type="GO" id="GO:0009403">
    <property type="term" value="P:toxin biosynthetic process"/>
    <property type="evidence" value="ECO:0007669"/>
    <property type="project" value="InterPro"/>
</dbReference>
<organism evidence="7 8">
    <name type="scientific">Hyphomicrobium album</name>
    <dbReference type="NCBI Taxonomy" id="2665159"/>
    <lineage>
        <taxon>Bacteria</taxon>
        <taxon>Pseudomonadati</taxon>
        <taxon>Pseudomonadota</taxon>
        <taxon>Alphaproteobacteria</taxon>
        <taxon>Hyphomicrobiales</taxon>
        <taxon>Hyphomicrobiaceae</taxon>
        <taxon>Hyphomicrobium</taxon>
    </lineage>
</organism>
<feature type="transmembrane region" description="Helical" evidence="6">
    <location>
        <begin position="70"/>
        <end position="89"/>
    </location>
</feature>
<dbReference type="Proteomes" id="UP000440694">
    <property type="component" value="Unassembled WGS sequence"/>
</dbReference>
<dbReference type="InterPro" id="IPR052719">
    <property type="entry name" value="CvpA-like"/>
</dbReference>
<keyword evidence="8" id="KW-1185">Reference proteome</keyword>
<dbReference type="PANTHER" id="PTHR36926">
    <property type="entry name" value="COLICIN V PRODUCTION PROTEIN"/>
    <property type="match status" value="1"/>
</dbReference>
<proteinExistence type="predicted"/>
<dbReference type="PANTHER" id="PTHR36926:SF1">
    <property type="entry name" value="COLICIN V PRODUCTION PROTEIN"/>
    <property type="match status" value="1"/>
</dbReference>
<keyword evidence="4 6" id="KW-0472">Membrane</keyword>
<accession>A0A6I3KCE3</accession>
<reference evidence="7 8" key="1">
    <citation type="submission" date="2019-11" db="EMBL/GenBank/DDBJ databases">
        <title>Identification of a novel strain.</title>
        <authorList>
            <person name="Xu Q."/>
            <person name="Wang G."/>
        </authorList>
    </citation>
    <scope>NUCLEOTIDE SEQUENCE [LARGE SCALE GENOMIC DNA]</scope>
    <source>
        <strain evidence="8">xq</strain>
    </source>
</reference>
<evidence type="ECO:0000256" key="3">
    <source>
        <dbReference type="ARBA" id="ARBA00022989"/>
    </source>
</evidence>
<evidence type="ECO:0000313" key="8">
    <source>
        <dbReference type="Proteomes" id="UP000440694"/>
    </source>
</evidence>
<comment type="subcellular location">
    <subcellularLocation>
        <location evidence="1">Membrane</location>
        <topology evidence="1">Multi-pass membrane protein</topology>
    </subcellularLocation>
</comment>
<feature type="transmembrane region" description="Helical" evidence="6">
    <location>
        <begin position="32"/>
        <end position="50"/>
    </location>
</feature>
<dbReference type="GO" id="GO:0016020">
    <property type="term" value="C:membrane"/>
    <property type="evidence" value="ECO:0007669"/>
    <property type="project" value="UniProtKB-SubCell"/>
</dbReference>
<dbReference type="AlphaFoldDB" id="A0A6I3KCE3"/>
<comment type="caution">
    <text evidence="7">The sequence shown here is derived from an EMBL/GenBank/DDBJ whole genome shotgun (WGS) entry which is preliminary data.</text>
</comment>
<dbReference type="RefSeq" id="WP_154737666.1">
    <property type="nucleotide sequence ID" value="NZ_WMBQ01000001.1"/>
</dbReference>
<feature type="compositionally biased region" description="Low complexity" evidence="5">
    <location>
        <begin position="181"/>
        <end position="191"/>
    </location>
</feature>
<evidence type="ECO:0000256" key="6">
    <source>
        <dbReference type="SAM" id="Phobius"/>
    </source>
</evidence>
<sequence length="220" mass="24216">MLGPITYLDAALIAVCFISGLLALYRGFAREMLSIVSWAIAAAAVLYFVIFHKPFAQDMAAQMGTQVAVAQIVVGAVIFLIVLIVVHLITARLSDAILDSRIGMIDRVLGFIFGVVRGFVLVVIPYMFYDAFFPDPNTQVPWVRDAKTLPYIKGTGDSIRYILEAYMPSSLTAPPGEQPQEEQPVQPQQQGALENPRGDELALEAAVRYHICVTWQVRAS</sequence>
<keyword evidence="2 6" id="KW-0812">Transmembrane</keyword>
<gene>
    <name evidence="7" type="ORF">GIW81_01960</name>
</gene>
<evidence type="ECO:0000313" key="7">
    <source>
        <dbReference type="EMBL" id="MTD93095.1"/>
    </source>
</evidence>
<evidence type="ECO:0000256" key="2">
    <source>
        <dbReference type="ARBA" id="ARBA00022692"/>
    </source>
</evidence>
<feature type="transmembrane region" description="Helical" evidence="6">
    <location>
        <begin position="109"/>
        <end position="129"/>
    </location>
</feature>
<dbReference type="Pfam" id="PF02674">
    <property type="entry name" value="Colicin_V"/>
    <property type="match status" value="1"/>
</dbReference>
<feature type="region of interest" description="Disordered" evidence="5">
    <location>
        <begin position="173"/>
        <end position="196"/>
    </location>
</feature>
<evidence type="ECO:0000256" key="5">
    <source>
        <dbReference type="SAM" id="MobiDB-lite"/>
    </source>
</evidence>
<keyword evidence="3 6" id="KW-1133">Transmembrane helix</keyword>
<dbReference type="EMBL" id="WMBQ01000001">
    <property type="protein sequence ID" value="MTD93095.1"/>
    <property type="molecule type" value="Genomic_DNA"/>
</dbReference>
<feature type="transmembrane region" description="Helical" evidence="6">
    <location>
        <begin position="6"/>
        <end position="25"/>
    </location>
</feature>